<evidence type="ECO:0008006" key="9">
    <source>
        <dbReference type="Google" id="ProtNLM"/>
    </source>
</evidence>
<keyword evidence="4" id="KW-0378">Hydrolase</keyword>
<reference evidence="7 8" key="1">
    <citation type="submission" date="2019-06" db="EMBL/GenBank/DDBJ databases">
        <title>Wine fermentation using esterase from Monascus purpureus.</title>
        <authorList>
            <person name="Geng C."/>
            <person name="Zhang Y."/>
        </authorList>
    </citation>
    <scope>NUCLEOTIDE SEQUENCE [LARGE SCALE GENOMIC DNA]</scope>
    <source>
        <strain evidence="7">HQ1</strain>
    </source>
</reference>
<dbReference type="FunFam" id="3.40.50.1820:FF:000251">
    <property type="entry name" value="Extracelular serine carboxypeptidase, putative"/>
    <property type="match status" value="1"/>
</dbReference>
<evidence type="ECO:0000256" key="6">
    <source>
        <dbReference type="SAM" id="SignalP"/>
    </source>
</evidence>
<dbReference type="PANTHER" id="PTHR11010">
    <property type="entry name" value="PROTEASE S28 PRO-X CARBOXYPEPTIDASE-RELATED"/>
    <property type="match status" value="1"/>
</dbReference>
<evidence type="ECO:0000313" key="8">
    <source>
        <dbReference type="Proteomes" id="UP000319663"/>
    </source>
</evidence>
<dbReference type="AlphaFoldDB" id="A0A507QMY1"/>
<keyword evidence="2" id="KW-0645">Protease</keyword>
<evidence type="ECO:0000256" key="2">
    <source>
        <dbReference type="ARBA" id="ARBA00022670"/>
    </source>
</evidence>
<dbReference type="SUPFAM" id="SSF53474">
    <property type="entry name" value="alpha/beta-Hydrolases"/>
    <property type="match status" value="1"/>
</dbReference>
<dbReference type="Pfam" id="PF05577">
    <property type="entry name" value="Peptidase_S28"/>
    <property type="match status" value="2"/>
</dbReference>
<protein>
    <recommendedName>
        <fullName evidence="9">Thymus-specific serine protease</fullName>
    </recommendedName>
</protein>
<dbReference type="Gene3D" id="3.40.50.1820">
    <property type="entry name" value="alpha/beta hydrolase"/>
    <property type="match status" value="2"/>
</dbReference>
<accession>A0A507QMY1</accession>
<dbReference type="GO" id="GO:0006508">
    <property type="term" value="P:proteolysis"/>
    <property type="evidence" value="ECO:0007669"/>
    <property type="project" value="UniProtKB-KW"/>
</dbReference>
<comment type="similarity">
    <text evidence="1">Belongs to the peptidase S28 family.</text>
</comment>
<evidence type="ECO:0000256" key="3">
    <source>
        <dbReference type="ARBA" id="ARBA00022729"/>
    </source>
</evidence>
<dbReference type="PANTHER" id="PTHR11010:SF117">
    <property type="entry name" value="SERINE PROTEASE 16"/>
    <property type="match status" value="1"/>
</dbReference>
<dbReference type="Proteomes" id="UP000319663">
    <property type="component" value="Unassembled WGS sequence"/>
</dbReference>
<dbReference type="EMBL" id="VIFY01000132">
    <property type="protein sequence ID" value="TQB69866.1"/>
    <property type="molecule type" value="Genomic_DNA"/>
</dbReference>
<sequence length="549" mass="61478">MALGFLAVLCLLLAASAHAYIPRVGKSLNTKRSVNQDSPFPVYNISVPVDHFFNESKYEPHTDETFELRYWFNPAHYEPGGPVIVILAGETSGEDRIPFIQDGIGNILAEATNGLSVVLEHRYYGESMPTRNLSTESLRFLTTQQALADTAFFARNAVFDGFEDQNLTAPNAPWILYGGSYAGGFAAFSRVLYPDLYWGAISSSGVTEAIVDFWSFYEAMRLYGPKKCISTDQKLVNVLDNIMIGRNDSGLTRKLKGLFGVAELSHDSDFAWLIANGIAAWESLFWDPRVNDPAFFEFCGNITAGRLLYPETAKMKNTAAELIELGGWGNELSTLTTSLLNLVGWVNLTEVSPCTQSGQTVEQCFGQFNVTFYEQDDISQTWRAWPYQTCTQWGYWQVGSTAPKEMLPLVSRTIDIPSQTFLCKAAFGIDTEPDVDEINQYGGFDIEAERLAFIGGEWDSWRWASTQAPNARQRPDTLDKPVFVIPDAVHHWDEYGRNLDEIRPGQPPLRVIHAQLKEVAFVRAWLAGESQHTLYSPRKQLDVEESSVV</sequence>
<keyword evidence="5" id="KW-0325">Glycoprotein</keyword>
<keyword evidence="8" id="KW-1185">Reference proteome</keyword>
<evidence type="ECO:0000313" key="7">
    <source>
        <dbReference type="EMBL" id="TQB69866.1"/>
    </source>
</evidence>
<proteinExistence type="inferred from homology"/>
<feature type="signal peptide" evidence="6">
    <location>
        <begin position="1"/>
        <end position="19"/>
    </location>
</feature>
<evidence type="ECO:0000256" key="1">
    <source>
        <dbReference type="ARBA" id="ARBA00011079"/>
    </source>
</evidence>
<organism evidence="7 8">
    <name type="scientific">Monascus purpureus</name>
    <name type="common">Red mold</name>
    <name type="synonym">Monascus anka</name>
    <dbReference type="NCBI Taxonomy" id="5098"/>
    <lineage>
        <taxon>Eukaryota</taxon>
        <taxon>Fungi</taxon>
        <taxon>Dikarya</taxon>
        <taxon>Ascomycota</taxon>
        <taxon>Pezizomycotina</taxon>
        <taxon>Eurotiomycetes</taxon>
        <taxon>Eurotiomycetidae</taxon>
        <taxon>Eurotiales</taxon>
        <taxon>Aspergillaceae</taxon>
        <taxon>Monascus</taxon>
    </lineage>
</organism>
<comment type="caution">
    <text evidence="7">The sequence shown here is derived from an EMBL/GenBank/DDBJ whole genome shotgun (WGS) entry which is preliminary data.</text>
</comment>
<keyword evidence="3 6" id="KW-0732">Signal</keyword>
<name>A0A507QMY1_MONPU</name>
<dbReference type="InterPro" id="IPR008758">
    <property type="entry name" value="Peptidase_S28"/>
</dbReference>
<dbReference type="GO" id="GO:0008239">
    <property type="term" value="F:dipeptidyl-peptidase activity"/>
    <property type="evidence" value="ECO:0007669"/>
    <property type="project" value="TreeGrafter"/>
</dbReference>
<dbReference type="GO" id="GO:0070008">
    <property type="term" value="F:serine-type exopeptidase activity"/>
    <property type="evidence" value="ECO:0007669"/>
    <property type="project" value="InterPro"/>
</dbReference>
<evidence type="ECO:0000256" key="5">
    <source>
        <dbReference type="ARBA" id="ARBA00023180"/>
    </source>
</evidence>
<dbReference type="InterPro" id="IPR029058">
    <property type="entry name" value="AB_hydrolase_fold"/>
</dbReference>
<gene>
    <name evidence="7" type="ORF">MPDQ_001270</name>
</gene>
<evidence type="ECO:0000256" key="4">
    <source>
        <dbReference type="ARBA" id="ARBA00022801"/>
    </source>
</evidence>
<feature type="chain" id="PRO_5021387978" description="Thymus-specific serine protease" evidence="6">
    <location>
        <begin position="20"/>
        <end position="549"/>
    </location>
</feature>